<protein>
    <submittedName>
        <fullName evidence="2">Uncharacterized protein</fullName>
    </submittedName>
</protein>
<evidence type="ECO:0000313" key="3">
    <source>
        <dbReference type="EMBL" id="CAL4794028.1"/>
    </source>
</evidence>
<reference evidence="2" key="1">
    <citation type="submission" date="2022-10" db="EMBL/GenBank/DDBJ databases">
        <authorList>
            <person name="Chen Y."/>
            <person name="Dougan E. K."/>
            <person name="Chan C."/>
            <person name="Rhodes N."/>
            <person name="Thang M."/>
        </authorList>
    </citation>
    <scope>NUCLEOTIDE SEQUENCE</scope>
</reference>
<dbReference type="EMBL" id="CAMXCT010003890">
    <property type="protein sequence ID" value="CAI4006716.1"/>
    <property type="molecule type" value="Genomic_DNA"/>
</dbReference>
<sequence length="384" mass="43583">MQPRCDGTYLVPQEVLEAYRDLTDGGRERVQKMWAQSSNDKDTFIKSCKRKVQSIHEQDLWLDGNFMSEKDMQDDNISAERIKAIKETCAKTKGWIRRDRYEKHVKVYWVEKGLQGRMLKRRRQVLEEEEDLNESDYQDALKKDTFLPQMQDMEEDDTDPTVVIEADGQDGAKAILKKMTWPLMDDDALPSSYTTRAQQIDVELMKFTDKITGINTQGICNGFKSEDQDDLSDSYDEARTKTKTHAAQVPTLHGNKLAVCQVISRAHPGAPKLSACSREPSHLTRNLVSEPGWVDEVAKLRKMEKDAEKEEMPRTPAPKKAVKAEAPAKALVDQGQALRAELGTCDVGRVLHDSTQSVLHGHETNSSRQFKRAVARFGMAMILI</sequence>
<name>A0A9P1GA86_9DINO</name>
<organism evidence="2">
    <name type="scientific">Cladocopium goreaui</name>
    <dbReference type="NCBI Taxonomy" id="2562237"/>
    <lineage>
        <taxon>Eukaryota</taxon>
        <taxon>Sar</taxon>
        <taxon>Alveolata</taxon>
        <taxon>Dinophyceae</taxon>
        <taxon>Suessiales</taxon>
        <taxon>Symbiodiniaceae</taxon>
        <taxon>Cladocopium</taxon>
    </lineage>
</organism>
<evidence type="ECO:0000313" key="2">
    <source>
        <dbReference type="EMBL" id="CAI4006716.1"/>
    </source>
</evidence>
<dbReference type="AlphaFoldDB" id="A0A9P1GA86"/>
<dbReference type="Proteomes" id="UP001152797">
    <property type="component" value="Unassembled WGS sequence"/>
</dbReference>
<comment type="caution">
    <text evidence="2">The sequence shown here is derived from an EMBL/GenBank/DDBJ whole genome shotgun (WGS) entry which is preliminary data.</text>
</comment>
<dbReference type="OrthoDB" id="408451at2759"/>
<evidence type="ECO:0000256" key="1">
    <source>
        <dbReference type="SAM" id="MobiDB-lite"/>
    </source>
</evidence>
<reference evidence="3 4" key="2">
    <citation type="submission" date="2024-05" db="EMBL/GenBank/DDBJ databases">
        <authorList>
            <person name="Chen Y."/>
            <person name="Shah S."/>
            <person name="Dougan E. K."/>
            <person name="Thang M."/>
            <person name="Chan C."/>
        </authorList>
    </citation>
    <scope>NUCLEOTIDE SEQUENCE [LARGE SCALE GENOMIC DNA]</scope>
</reference>
<feature type="region of interest" description="Disordered" evidence="1">
    <location>
        <begin position="305"/>
        <end position="326"/>
    </location>
</feature>
<evidence type="ECO:0000313" key="4">
    <source>
        <dbReference type="Proteomes" id="UP001152797"/>
    </source>
</evidence>
<dbReference type="EMBL" id="CAMXCT030003890">
    <property type="protein sequence ID" value="CAL4794028.1"/>
    <property type="molecule type" value="Genomic_DNA"/>
</dbReference>
<accession>A0A9P1GA86</accession>
<keyword evidence="4" id="KW-1185">Reference proteome</keyword>
<dbReference type="EMBL" id="CAMXCT020003890">
    <property type="protein sequence ID" value="CAL1160091.1"/>
    <property type="molecule type" value="Genomic_DNA"/>
</dbReference>
<proteinExistence type="predicted"/>
<gene>
    <name evidence="2" type="ORF">C1SCF055_LOCUS32330</name>
</gene>